<name>A0ACD1DSH5_9BACT</name>
<proteinExistence type="predicted"/>
<dbReference type="Proteomes" id="UP000682204">
    <property type="component" value="Chromosome"/>
</dbReference>
<sequence length="305" mass="34655">MKPDAAFRCGLVAVVGRPNVGKSTLINALLGQKVTIVSEKPQTTRNRIRCIYSDEKAQIVFIDTPGIHLPHHKLGEFMVETARRALEEVDLICYVVDASDRHIGPEDERILAFLKETVRPVFLVVNKVDHLKKGQTFWQAVELYQDRVASAEILPLSARVGTNLDLLLDKVVERLPAGPPLYPDERIMDHPELFLAAEIIREKILLLTREEVPHSVAVEIEAFQTPDEYPERDVAYIRAAVHVERPGQKGIIIGRGGAMLREIGTLARAGLEEMLQEKVFLELFVKVRQDWRKSDRDLKRFGYRQ</sequence>
<gene>
    <name evidence="1" type="primary">era</name>
    <name evidence="1" type="ORF">KIH16_07510</name>
</gene>
<keyword evidence="2" id="KW-1185">Reference proteome</keyword>
<reference evidence="1" key="1">
    <citation type="submission" date="2021-05" db="EMBL/GenBank/DDBJ databases">
        <title>An isolated secondary fermenter in methanogenic hydrocarbon-degrading communities.</title>
        <authorList>
            <person name="Liu Y.-F."/>
            <person name="Liu Z.-l."/>
        </authorList>
    </citation>
    <scope>NUCLEOTIDE SEQUENCE</scope>
    <source>
        <strain evidence="1">L-13</strain>
    </source>
</reference>
<dbReference type="EMBL" id="CP074691">
    <property type="protein sequence ID" value="QVL35072.1"/>
    <property type="molecule type" value="Genomic_DNA"/>
</dbReference>
<accession>A0ACD1DSH5</accession>
<evidence type="ECO:0000313" key="1">
    <source>
        <dbReference type="EMBL" id="QVL35072.1"/>
    </source>
</evidence>
<organism evidence="1 2">
    <name type="scientific">Aminirod propionatiphilus</name>
    <dbReference type="NCBI Taxonomy" id="3415223"/>
    <lineage>
        <taxon>Bacteria</taxon>
        <taxon>Thermotogati</taxon>
        <taxon>Synergistota</taxon>
        <taxon>Synergistia</taxon>
        <taxon>Synergistales</taxon>
        <taxon>Aminiphilaceae</taxon>
        <taxon>Aminirod</taxon>
    </lineage>
</organism>
<protein>
    <submittedName>
        <fullName evidence="1">GTPase Era</fullName>
    </submittedName>
</protein>
<evidence type="ECO:0000313" key="2">
    <source>
        <dbReference type="Proteomes" id="UP000682204"/>
    </source>
</evidence>